<protein>
    <submittedName>
        <fullName evidence="11">WD repeat-containing protein 75</fullName>
    </submittedName>
</protein>
<evidence type="ECO:0000259" key="9">
    <source>
        <dbReference type="Pfam" id="PF23769"/>
    </source>
</evidence>
<keyword evidence="4 8" id="KW-0853">WD repeat</keyword>
<dbReference type="Gene3D" id="2.130.10.10">
    <property type="entry name" value="YVTN repeat-like/Quinoprotein amine dehydrogenase"/>
    <property type="match status" value="2"/>
</dbReference>
<dbReference type="SUPFAM" id="SSF50978">
    <property type="entry name" value="WD40 repeat-like"/>
    <property type="match status" value="2"/>
</dbReference>
<sequence length="805" mass="91457">MSTSSLAKMTNLDSSDLLFSQCSSTINSNCCICIDKLNKCIFCCVGNVVRIYNIASGDCLNELNHPAKLMAVYLNPTNFLQTWNLKRTTVAYFPFRKNNCVGLVVLANDNNGFSAYQLSLDNEEIRLSQIAVDLPRNSKEISCDLQGNYLCYVRNMKLFVKSLTDKRKASHNLIAKLVCITCHPSKEFIATGDINGLITLWHNFFDARPVQRRFHWHSSSVEDITFPTEAELEYEHFLNFPGSSMYSGGIECVAVKWSLQSSQKQETKEFLSRLDGPIVKIASSPDNKILALVLADNSIRIASSQMKIQSSIKLFAHSSWFRSVFHDLKTFPIGLHYDSNGLLERLTQNCLVVNAMPGHLQFYNPKTDRVTYTHDVVNRNLPPKEAGTCSDVISLDFQNRWMATVEYRRRPGSYATTDFALKFWYYDEKTEKLELNTIIENPHRDRITSLKFRPVLCKKDEMDPTVATTSIDGSVKVWTLAEVKDIHSTRKLTWLCDGSLCYRKKAAHYCQFSKNGKVLCAAYGGTATFWNFDDRNLLISLLVADGSDFVKQIEFGQSKKDTKLICFLTKSGKCSIWDIECQIRLWAFDASISLLVADKNTGVFAAFSSDMVLYFKPSNENLITSLRYNLQQVFGACFAPSEMDYDDLPPLYVLCHDQTIWRICTKNQQEKLRFHLVHNANETESLTALATVLTETRLEKFGDGKESFVDTRYLDTVSKLEMLNAPAHTLPSIQILGMNFIKSCLQPKVQNINEPKNCIPVPSSDVQATKVEEKVSNAESQLKIKQFISLSRRKLMFLESYFQSL</sequence>
<evidence type="ECO:0000313" key="10">
    <source>
        <dbReference type="Proteomes" id="UP000887565"/>
    </source>
</evidence>
<dbReference type="GO" id="GO:0006364">
    <property type="term" value="P:rRNA processing"/>
    <property type="evidence" value="ECO:0007669"/>
    <property type="project" value="UniProtKB-KW"/>
</dbReference>
<evidence type="ECO:0000256" key="3">
    <source>
        <dbReference type="ARBA" id="ARBA00022552"/>
    </source>
</evidence>
<dbReference type="InterPro" id="IPR057644">
    <property type="entry name" value="Beta-prop_WDR75_2nd"/>
</dbReference>
<dbReference type="InterPro" id="IPR053826">
    <property type="entry name" value="WDR75"/>
</dbReference>
<evidence type="ECO:0000256" key="1">
    <source>
        <dbReference type="ARBA" id="ARBA00004604"/>
    </source>
</evidence>
<comment type="subcellular location">
    <subcellularLocation>
        <location evidence="1">Nucleus</location>
        <location evidence="1">Nucleolus</location>
    </subcellularLocation>
</comment>
<keyword evidence="5" id="KW-0677">Repeat</keyword>
<dbReference type="InterPro" id="IPR036322">
    <property type="entry name" value="WD40_repeat_dom_sf"/>
</dbReference>
<dbReference type="PROSITE" id="PS50082">
    <property type="entry name" value="WD_REPEATS_2"/>
    <property type="match status" value="1"/>
</dbReference>
<dbReference type="GO" id="GO:0003723">
    <property type="term" value="F:RNA binding"/>
    <property type="evidence" value="ECO:0007669"/>
    <property type="project" value="InterPro"/>
</dbReference>
<keyword evidence="3" id="KW-0698">rRNA processing</keyword>
<name>A0A915I6H7_ROMCU</name>
<feature type="domain" description="WD repeat-containing protein 75 second beta-propeller" evidence="9">
    <location>
        <begin position="349"/>
        <end position="643"/>
    </location>
</feature>
<accession>A0A915I6H7</accession>
<organism evidence="10 11">
    <name type="scientific">Romanomermis culicivorax</name>
    <name type="common">Nematode worm</name>
    <dbReference type="NCBI Taxonomy" id="13658"/>
    <lineage>
        <taxon>Eukaryota</taxon>
        <taxon>Metazoa</taxon>
        <taxon>Ecdysozoa</taxon>
        <taxon>Nematoda</taxon>
        <taxon>Enoplea</taxon>
        <taxon>Dorylaimia</taxon>
        <taxon>Mermithida</taxon>
        <taxon>Mermithoidea</taxon>
        <taxon>Mermithidae</taxon>
        <taxon>Romanomermis</taxon>
    </lineage>
</organism>
<keyword evidence="10" id="KW-1185">Reference proteome</keyword>
<dbReference type="PANTHER" id="PTHR44215">
    <property type="entry name" value="WD REPEAT-CONTAINING PROTEIN 75"/>
    <property type="match status" value="1"/>
</dbReference>
<evidence type="ECO:0000256" key="6">
    <source>
        <dbReference type="ARBA" id="ARBA00023163"/>
    </source>
</evidence>
<dbReference type="GO" id="GO:0032040">
    <property type="term" value="C:small-subunit processome"/>
    <property type="evidence" value="ECO:0007669"/>
    <property type="project" value="InterPro"/>
</dbReference>
<feature type="repeat" description="WD" evidence="8">
    <location>
        <begin position="440"/>
        <end position="488"/>
    </location>
</feature>
<dbReference type="InterPro" id="IPR015943">
    <property type="entry name" value="WD40/YVTN_repeat-like_dom_sf"/>
</dbReference>
<dbReference type="AlphaFoldDB" id="A0A915I6H7"/>
<proteinExistence type="predicted"/>
<evidence type="ECO:0000256" key="2">
    <source>
        <dbReference type="ARBA" id="ARBA00022517"/>
    </source>
</evidence>
<dbReference type="InterPro" id="IPR001680">
    <property type="entry name" value="WD40_rpt"/>
</dbReference>
<dbReference type="GO" id="GO:2000234">
    <property type="term" value="P:positive regulation of rRNA processing"/>
    <property type="evidence" value="ECO:0007669"/>
    <property type="project" value="TreeGrafter"/>
</dbReference>
<keyword evidence="2" id="KW-0690">Ribosome biogenesis</keyword>
<dbReference type="OMA" id="MPIASGD"/>
<dbReference type="WBParaSite" id="nRc.2.0.1.t09744-RA">
    <property type="protein sequence ID" value="nRc.2.0.1.t09744-RA"/>
    <property type="gene ID" value="nRc.2.0.1.g09744"/>
</dbReference>
<reference evidence="11" key="1">
    <citation type="submission" date="2022-11" db="UniProtKB">
        <authorList>
            <consortium name="WormBaseParasite"/>
        </authorList>
    </citation>
    <scope>IDENTIFICATION</scope>
</reference>
<evidence type="ECO:0000256" key="8">
    <source>
        <dbReference type="PROSITE-ProRule" id="PRU00221"/>
    </source>
</evidence>
<dbReference type="SMART" id="SM00320">
    <property type="entry name" value="WD40"/>
    <property type="match status" value="4"/>
</dbReference>
<evidence type="ECO:0000313" key="11">
    <source>
        <dbReference type="WBParaSite" id="nRc.2.0.1.t09744-RA"/>
    </source>
</evidence>
<evidence type="ECO:0000256" key="4">
    <source>
        <dbReference type="ARBA" id="ARBA00022574"/>
    </source>
</evidence>
<dbReference type="Pfam" id="PF23869">
    <property type="entry name" value="Beta-prop_WDR75_1st"/>
    <property type="match status" value="1"/>
</dbReference>
<dbReference type="PANTHER" id="PTHR44215:SF1">
    <property type="entry name" value="WD REPEAT-CONTAINING PROTEIN 75"/>
    <property type="match status" value="1"/>
</dbReference>
<keyword evidence="7" id="KW-0539">Nucleus</keyword>
<dbReference type="Proteomes" id="UP000887565">
    <property type="component" value="Unplaced"/>
</dbReference>
<evidence type="ECO:0000256" key="7">
    <source>
        <dbReference type="ARBA" id="ARBA00023242"/>
    </source>
</evidence>
<dbReference type="Pfam" id="PF23769">
    <property type="entry name" value="Beta-prop_WDR75_2nd"/>
    <property type="match status" value="1"/>
</dbReference>
<keyword evidence="6" id="KW-0804">Transcription</keyword>
<evidence type="ECO:0000256" key="5">
    <source>
        <dbReference type="ARBA" id="ARBA00022737"/>
    </source>
</evidence>
<dbReference type="GO" id="GO:0045943">
    <property type="term" value="P:positive regulation of transcription by RNA polymerase I"/>
    <property type="evidence" value="ECO:0007669"/>
    <property type="project" value="InterPro"/>
</dbReference>